<dbReference type="STRING" id="765257.A0A0C9ZMW5"/>
<reference evidence="2" key="2">
    <citation type="submission" date="2015-01" db="EMBL/GenBank/DDBJ databases">
        <title>Evolutionary Origins and Diversification of the Mycorrhizal Mutualists.</title>
        <authorList>
            <consortium name="DOE Joint Genome Institute"/>
            <consortium name="Mycorrhizal Genomics Consortium"/>
            <person name="Kohler A."/>
            <person name="Kuo A."/>
            <person name="Nagy L.G."/>
            <person name="Floudas D."/>
            <person name="Copeland A."/>
            <person name="Barry K.W."/>
            <person name="Cichocki N."/>
            <person name="Veneault-Fourrey C."/>
            <person name="LaButti K."/>
            <person name="Lindquist E.A."/>
            <person name="Lipzen A."/>
            <person name="Lundell T."/>
            <person name="Morin E."/>
            <person name="Murat C."/>
            <person name="Riley R."/>
            <person name="Ohm R."/>
            <person name="Sun H."/>
            <person name="Tunlid A."/>
            <person name="Henrissat B."/>
            <person name="Grigoriev I.V."/>
            <person name="Hibbett D.S."/>
            <person name="Martin F."/>
        </authorList>
    </citation>
    <scope>NUCLEOTIDE SEQUENCE [LARGE SCALE GENOMIC DNA]</scope>
    <source>
        <strain evidence="2">441</strain>
    </source>
</reference>
<dbReference type="CDD" id="cd20557">
    <property type="entry name" value="CYCLIN_ScPCL1-like"/>
    <property type="match status" value="1"/>
</dbReference>
<proteinExistence type="predicted"/>
<gene>
    <name evidence="1" type="ORF">PISMIDRAFT_670912</name>
</gene>
<sequence length="507" mass="56113">MLSRLLPVYPLLTFSVNATRYRRNMIAPCTYNATSIESLPANAPASHLPNACSDHAHREAHIFPELSSHDFKAWRMGIFSQGNGCPSTLTSGPSFGTASNDSAKSSDEVVNMQAFAPVIPALLNLAQEDVRQCQDAEHGGNLFPPCVPVQDAPPNPISGEVFENHPKLVMSLSHWAAEWLQSLVIRSHRPRGQTHTYRGSPVDVCSALASLISGVIQNLRSPVQVIIHALWYIVILTQDEAFNGESQDFSEIPIFHPLYSKGSTYAEDFTLRTFVICAMVADKWINDHPFPLKVWVCASQLPAAILAAMEVFVLQGLRWKVHMSPTQWKDMLTMLRSSEPSYVELNPFTTAPTPRSIIIVRILDKLIHMADTMETCIDQSVHDYDDSVGNMLSPAHQNPRPIHALQPIKPSAEFFMPLEWCPEADPIVNKKPRIIGIAPGTGDQYVLKPLTAYGLLGPTLKPNHSTKSIYFPRPLATSLHGGSLGAIGNRLTHTMNHSWPNWFPCQG</sequence>
<protein>
    <submittedName>
        <fullName evidence="1">Uncharacterized protein</fullName>
    </submittedName>
</protein>
<dbReference type="EMBL" id="KN833686">
    <property type="protein sequence ID" value="KIK30771.1"/>
    <property type="molecule type" value="Genomic_DNA"/>
</dbReference>
<organism evidence="1 2">
    <name type="scientific">Pisolithus microcarpus 441</name>
    <dbReference type="NCBI Taxonomy" id="765257"/>
    <lineage>
        <taxon>Eukaryota</taxon>
        <taxon>Fungi</taxon>
        <taxon>Dikarya</taxon>
        <taxon>Basidiomycota</taxon>
        <taxon>Agaricomycotina</taxon>
        <taxon>Agaricomycetes</taxon>
        <taxon>Agaricomycetidae</taxon>
        <taxon>Boletales</taxon>
        <taxon>Sclerodermatineae</taxon>
        <taxon>Pisolithaceae</taxon>
        <taxon>Pisolithus</taxon>
    </lineage>
</organism>
<accession>A0A0C9ZMW5</accession>
<dbReference type="Gene3D" id="1.10.472.10">
    <property type="entry name" value="Cyclin-like"/>
    <property type="match status" value="1"/>
</dbReference>
<dbReference type="HOGENOM" id="CLU_537606_0_0_1"/>
<dbReference type="AlphaFoldDB" id="A0A0C9ZMW5"/>
<evidence type="ECO:0000313" key="2">
    <source>
        <dbReference type="Proteomes" id="UP000054018"/>
    </source>
</evidence>
<dbReference type="OrthoDB" id="286814at2759"/>
<keyword evidence="2" id="KW-1185">Reference proteome</keyword>
<evidence type="ECO:0000313" key="1">
    <source>
        <dbReference type="EMBL" id="KIK30771.1"/>
    </source>
</evidence>
<reference evidence="1 2" key="1">
    <citation type="submission" date="2014-04" db="EMBL/GenBank/DDBJ databases">
        <authorList>
            <consortium name="DOE Joint Genome Institute"/>
            <person name="Kuo A."/>
            <person name="Kohler A."/>
            <person name="Costa M.D."/>
            <person name="Nagy L.G."/>
            <person name="Floudas D."/>
            <person name="Copeland A."/>
            <person name="Barry K.W."/>
            <person name="Cichocki N."/>
            <person name="Veneault-Fourrey C."/>
            <person name="LaButti K."/>
            <person name="Lindquist E.A."/>
            <person name="Lipzen A."/>
            <person name="Lundell T."/>
            <person name="Morin E."/>
            <person name="Murat C."/>
            <person name="Sun H."/>
            <person name="Tunlid A."/>
            <person name="Henrissat B."/>
            <person name="Grigoriev I.V."/>
            <person name="Hibbett D.S."/>
            <person name="Martin F."/>
            <person name="Nordberg H.P."/>
            <person name="Cantor M.N."/>
            <person name="Hua S.X."/>
        </authorList>
    </citation>
    <scope>NUCLEOTIDE SEQUENCE [LARGE SCALE GENOMIC DNA]</scope>
    <source>
        <strain evidence="1 2">441</strain>
    </source>
</reference>
<name>A0A0C9ZMW5_9AGAM</name>
<dbReference type="Proteomes" id="UP000054018">
    <property type="component" value="Unassembled WGS sequence"/>
</dbReference>